<protein>
    <recommendedName>
        <fullName evidence="3">N-acetylglucosamine-induced protein 1</fullName>
    </recommendedName>
</protein>
<keyword evidence="2" id="KW-1185">Reference proteome</keyword>
<dbReference type="Proteomes" id="UP000838763">
    <property type="component" value="Unassembled WGS sequence"/>
</dbReference>
<dbReference type="PANTHER" id="PTHR35020:SF4">
    <property type="entry name" value="N-ACETYLGLUCOSAMINE-INDUCED PROTEIN 1"/>
    <property type="match status" value="1"/>
</dbReference>
<evidence type="ECO:0000313" key="2">
    <source>
        <dbReference type="Proteomes" id="UP000838763"/>
    </source>
</evidence>
<evidence type="ECO:0008006" key="3">
    <source>
        <dbReference type="Google" id="ProtNLM"/>
    </source>
</evidence>
<dbReference type="EMBL" id="CALLCH030000015">
    <property type="protein sequence ID" value="CAI4216429.1"/>
    <property type="molecule type" value="Genomic_DNA"/>
</dbReference>
<gene>
    <name evidence="1" type="ORF">PPNO1_LOCUS6084</name>
</gene>
<dbReference type="Pfam" id="PF12239">
    <property type="entry name" value="DUF3605"/>
    <property type="match status" value="1"/>
</dbReference>
<sequence>MTWEDVQIEVKANRIDHLRRLPSDLRRYLAFTWQIKQDYGAVSKFLLEKRLGWRLPLKPQGPRFACADNIKILYNDWPYGIDSRIVHLLVWTKFVLEEDTETGDLTIDARNEIEEYVNKTFRTRVPKDQVLWFRNWSSLKSVGAVEHFHVMLFDPDMDFVEEITNGDTPYSNREP</sequence>
<organism evidence="1 2">
    <name type="scientific">Parascedosporium putredinis</name>
    <dbReference type="NCBI Taxonomy" id="1442378"/>
    <lineage>
        <taxon>Eukaryota</taxon>
        <taxon>Fungi</taxon>
        <taxon>Dikarya</taxon>
        <taxon>Ascomycota</taxon>
        <taxon>Pezizomycotina</taxon>
        <taxon>Sordariomycetes</taxon>
        <taxon>Hypocreomycetidae</taxon>
        <taxon>Microascales</taxon>
        <taxon>Microascaceae</taxon>
        <taxon>Parascedosporium</taxon>
    </lineage>
</organism>
<name>A0A9P1MAN6_9PEZI</name>
<dbReference type="GO" id="GO:0006044">
    <property type="term" value="P:N-acetylglucosamine metabolic process"/>
    <property type="evidence" value="ECO:0007669"/>
    <property type="project" value="TreeGrafter"/>
</dbReference>
<dbReference type="PANTHER" id="PTHR35020">
    <property type="entry name" value="N-ACETYLGLUCOSAMINE-INDUCED PROTEIN 1"/>
    <property type="match status" value="1"/>
</dbReference>
<comment type="caution">
    <text evidence="1">The sequence shown here is derived from an EMBL/GenBank/DDBJ whole genome shotgun (WGS) entry which is preliminary data.</text>
</comment>
<evidence type="ECO:0000313" key="1">
    <source>
        <dbReference type="EMBL" id="CAI4216429.1"/>
    </source>
</evidence>
<dbReference type="AlphaFoldDB" id="A0A9P1MAN6"/>
<dbReference type="GO" id="GO:0005737">
    <property type="term" value="C:cytoplasm"/>
    <property type="evidence" value="ECO:0007669"/>
    <property type="project" value="TreeGrafter"/>
</dbReference>
<accession>A0A9P1MAN6</accession>
<dbReference type="OrthoDB" id="10053431at2759"/>
<proteinExistence type="predicted"/>
<dbReference type="InterPro" id="IPR022036">
    <property type="entry name" value="DUF3605"/>
</dbReference>
<reference evidence="1" key="1">
    <citation type="submission" date="2022-11" db="EMBL/GenBank/DDBJ databases">
        <authorList>
            <person name="Scott C."/>
            <person name="Bruce N."/>
        </authorList>
    </citation>
    <scope>NUCLEOTIDE SEQUENCE</scope>
</reference>